<accession>A0A2V3IDW6</accession>
<proteinExistence type="predicted"/>
<name>A0A2V3IDW6_9FLOR</name>
<keyword evidence="3" id="KW-1185">Reference proteome</keyword>
<gene>
    <name evidence="2" type="ORF">BWQ96_10014</name>
    <name evidence="1" type="ORF">BWQ96_10731</name>
</gene>
<comment type="caution">
    <text evidence="2">The sequence shown here is derived from an EMBL/GenBank/DDBJ whole genome shotgun (WGS) entry which is preliminary data.</text>
</comment>
<reference evidence="2 3" key="1">
    <citation type="journal article" date="2018" name="Mol. Biol. Evol.">
        <title>Analysis of the draft genome of the red seaweed Gracilariopsis chorda provides insights into genome size evolution in Rhodophyta.</title>
        <authorList>
            <person name="Lee J."/>
            <person name="Yang E.C."/>
            <person name="Graf L."/>
            <person name="Yang J.H."/>
            <person name="Qiu H."/>
            <person name="Zel Zion U."/>
            <person name="Chan C.X."/>
            <person name="Stephens T.G."/>
            <person name="Weber A.P.M."/>
            <person name="Boo G.H."/>
            <person name="Boo S.M."/>
            <person name="Kim K.M."/>
            <person name="Shin Y."/>
            <person name="Jung M."/>
            <person name="Lee S.J."/>
            <person name="Yim H.S."/>
            <person name="Lee J.H."/>
            <person name="Bhattacharya D."/>
            <person name="Yoon H.S."/>
        </authorList>
    </citation>
    <scope>NUCLEOTIDE SEQUENCE [LARGE SCALE GENOMIC DNA]</scope>
    <source>
        <strain evidence="2 3">SKKU-2015</strain>
        <tissue evidence="2">Whole body</tissue>
    </source>
</reference>
<dbReference type="Proteomes" id="UP000247409">
    <property type="component" value="Unassembled WGS sequence"/>
</dbReference>
<protein>
    <submittedName>
        <fullName evidence="2">Uncharacterized protein</fullName>
    </submittedName>
</protein>
<evidence type="ECO:0000313" key="3">
    <source>
        <dbReference type="Proteomes" id="UP000247409"/>
    </source>
</evidence>
<dbReference type="EMBL" id="NBIV01000327">
    <property type="protein sequence ID" value="PXF40275.1"/>
    <property type="molecule type" value="Genomic_DNA"/>
</dbReference>
<organism evidence="2 3">
    <name type="scientific">Gracilariopsis chorda</name>
    <dbReference type="NCBI Taxonomy" id="448386"/>
    <lineage>
        <taxon>Eukaryota</taxon>
        <taxon>Rhodophyta</taxon>
        <taxon>Florideophyceae</taxon>
        <taxon>Rhodymeniophycidae</taxon>
        <taxon>Gracilariales</taxon>
        <taxon>Gracilariaceae</taxon>
        <taxon>Gracilariopsis</taxon>
    </lineage>
</organism>
<evidence type="ECO:0000313" key="2">
    <source>
        <dbReference type="EMBL" id="PXF40275.1"/>
    </source>
</evidence>
<dbReference type="AlphaFoldDB" id="A0A2V3IDW6"/>
<evidence type="ECO:0000313" key="1">
    <source>
        <dbReference type="EMBL" id="PXF39572.1"/>
    </source>
</evidence>
<dbReference type="EMBL" id="NBIV01000692">
    <property type="protein sequence ID" value="PXF39572.1"/>
    <property type="molecule type" value="Genomic_DNA"/>
</dbReference>
<sequence length="116" mass="13330">MHWRTPQNARQEVAKRLIKTTKYCSELAAWVVYLIGCNHMEHELGFERDFEKATEGCVVICVTAKPAKFEDGCKTIRIPSPLLTEAPLLKEGLEQIHERLFEQPTSMSRAEEDQRA</sequence>